<dbReference type="CDD" id="cd03809">
    <property type="entry name" value="GT4_MtfB-like"/>
    <property type="match status" value="1"/>
</dbReference>
<dbReference type="Pfam" id="PF00534">
    <property type="entry name" value="Glycos_transf_1"/>
    <property type="match status" value="1"/>
</dbReference>
<dbReference type="InterPro" id="IPR001296">
    <property type="entry name" value="Glyco_trans_1"/>
</dbReference>
<evidence type="ECO:0000259" key="2">
    <source>
        <dbReference type="Pfam" id="PF00534"/>
    </source>
</evidence>
<keyword evidence="1" id="KW-0808">Transferase</keyword>
<dbReference type="PANTHER" id="PTHR46401:SF2">
    <property type="entry name" value="GLYCOSYLTRANSFERASE WBBK-RELATED"/>
    <property type="match status" value="1"/>
</dbReference>
<protein>
    <recommendedName>
        <fullName evidence="2">Glycosyl transferase family 1 domain-containing protein</fullName>
    </recommendedName>
</protein>
<evidence type="ECO:0000313" key="3">
    <source>
        <dbReference type="EMBL" id="GGF14208.1"/>
    </source>
</evidence>
<feature type="domain" description="Glycosyl transferase family 1" evidence="2">
    <location>
        <begin position="301"/>
        <end position="456"/>
    </location>
</feature>
<evidence type="ECO:0000256" key="1">
    <source>
        <dbReference type="ARBA" id="ARBA00022679"/>
    </source>
</evidence>
<sequence>MISRLRELARALELTPTGSPTLASMVALIARRIDTAARTGSDSDVLWLSSAAISAEFPTAERFQEFRRMAAQEGAHAALSAAVKHSSRRFAANGSVHIRISMSSVVVDVHHTSRTGLATGIQRVVRQTILEWQSRKGVELVGWDLRFSGLRALSEPERQNALHGSVPRIARPKNWVLTIPFRSTYILPELAIEDERTARLRCFAEFSGNRCCVIGFDCVPLTSSETVGGGMSAAFSKNLSALAHFDQISTISEAAATEYRGWKRMLAGAGLTGPQIEPLLLPSVADEVTPDEFAAARERLLTGDAPLVLVVGSHEPRKNHLAVLYAAERLWREGLEFQLVFIGGNGWHGEEFRSRLDELVSDKRPVRSISAISDALLWSAYRLARLSVFPSLNEGFGLPVSESLSAGTPVVTSNFGSMKEIAERGGAILVDPRDDDDIYRAIKAGLVDDVLHARLVAESADQPARGWSEYADELWHYFESGARPYESPVSS</sequence>
<gene>
    <name evidence="3" type="ORF">GCM10011399_05090</name>
</gene>
<comment type="caution">
    <text evidence="3">The sequence shown here is derived from an EMBL/GenBank/DDBJ whole genome shotgun (WGS) entry which is preliminary data.</text>
</comment>
<dbReference type="EMBL" id="BMGP01000001">
    <property type="protein sequence ID" value="GGF14208.1"/>
    <property type="molecule type" value="Genomic_DNA"/>
</dbReference>
<dbReference type="Proteomes" id="UP000598775">
    <property type="component" value="Unassembled WGS sequence"/>
</dbReference>
<dbReference type="Gene3D" id="3.40.50.2000">
    <property type="entry name" value="Glycogen Phosphorylase B"/>
    <property type="match status" value="1"/>
</dbReference>
<keyword evidence="4" id="KW-1185">Reference proteome</keyword>
<evidence type="ECO:0000313" key="4">
    <source>
        <dbReference type="Proteomes" id="UP000598775"/>
    </source>
</evidence>
<organism evidence="3 4">
    <name type="scientific">Subtercola lobariae</name>
    <dbReference type="NCBI Taxonomy" id="1588641"/>
    <lineage>
        <taxon>Bacteria</taxon>
        <taxon>Bacillati</taxon>
        <taxon>Actinomycetota</taxon>
        <taxon>Actinomycetes</taxon>
        <taxon>Micrococcales</taxon>
        <taxon>Microbacteriaceae</taxon>
        <taxon>Subtercola</taxon>
    </lineage>
</organism>
<reference evidence="3 4" key="1">
    <citation type="journal article" date="2014" name="Int. J. Syst. Evol. Microbiol.">
        <title>Complete genome sequence of Corynebacterium casei LMG S-19264T (=DSM 44701T), isolated from a smear-ripened cheese.</title>
        <authorList>
            <consortium name="US DOE Joint Genome Institute (JGI-PGF)"/>
            <person name="Walter F."/>
            <person name="Albersmeier A."/>
            <person name="Kalinowski J."/>
            <person name="Ruckert C."/>
        </authorList>
    </citation>
    <scope>NUCLEOTIDE SEQUENCE [LARGE SCALE GENOMIC DNA]</scope>
    <source>
        <strain evidence="3 4">CGMCC 1.12976</strain>
    </source>
</reference>
<dbReference type="SUPFAM" id="SSF53756">
    <property type="entry name" value="UDP-Glycosyltransferase/glycogen phosphorylase"/>
    <property type="match status" value="1"/>
</dbReference>
<dbReference type="PANTHER" id="PTHR46401">
    <property type="entry name" value="GLYCOSYLTRANSFERASE WBBK-RELATED"/>
    <property type="match status" value="1"/>
</dbReference>
<accession>A0A917B0K7</accession>
<dbReference type="AlphaFoldDB" id="A0A917B0K7"/>
<proteinExistence type="predicted"/>
<name>A0A917B0K7_9MICO</name>
<dbReference type="GO" id="GO:0016757">
    <property type="term" value="F:glycosyltransferase activity"/>
    <property type="evidence" value="ECO:0007669"/>
    <property type="project" value="InterPro"/>
</dbReference>